<feature type="repeat" description="TPR" evidence="1">
    <location>
        <begin position="280"/>
        <end position="313"/>
    </location>
</feature>
<proteinExistence type="predicted"/>
<dbReference type="SUPFAM" id="SSF48452">
    <property type="entry name" value="TPR-like"/>
    <property type="match status" value="1"/>
</dbReference>
<dbReference type="InterPro" id="IPR011990">
    <property type="entry name" value="TPR-like_helical_dom_sf"/>
</dbReference>
<evidence type="ECO:0000256" key="1">
    <source>
        <dbReference type="PROSITE-ProRule" id="PRU00339"/>
    </source>
</evidence>
<gene>
    <name evidence="3" type="ORF">EV202_12031</name>
</gene>
<evidence type="ECO:0000256" key="2">
    <source>
        <dbReference type="SAM" id="SignalP"/>
    </source>
</evidence>
<protein>
    <submittedName>
        <fullName evidence="3">Uncharacterized protein</fullName>
    </submittedName>
</protein>
<dbReference type="AlphaFoldDB" id="A0A4V6NPQ3"/>
<feature type="signal peptide" evidence="2">
    <location>
        <begin position="1"/>
        <end position="21"/>
    </location>
</feature>
<reference evidence="3 4" key="1">
    <citation type="submission" date="2019-03" db="EMBL/GenBank/DDBJ databases">
        <title>Genomic Encyclopedia of Type Strains, Phase IV (KMG-IV): sequencing the most valuable type-strain genomes for metagenomic binning, comparative biology and taxonomic classification.</title>
        <authorList>
            <person name="Goeker M."/>
        </authorList>
    </citation>
    <scope>NUCLEOTIDE SEQUENCE [LARGE SCALE GENOMIC DNA]</scope>
    <source>
        <strain evidence="3 4">DSM 23917</strain>
    </source>
</reference>
<sequence length="440" mass="49364">MKMKTLVAVLLLSGGVTGAFAQTDNCKAQSSISHEAVRAGNFKDAYAPCMEVLKNCPTLRFYTYLDAIKILRAFLGDIKDRNSADYKKYFDELMQVYDQELQYLPDLNRSLKTPMSPAKELGKKAIDYIQYAANPDNEQAYKWLKEAVQGTADDPDGAILHYFLETSMNKVKADSNHTDLFFQGYIDASKSADDAIVAETNEQKKAVLQTIKDNLVAMFVQSGVADCESLQNIYGPKVEENKTDSAFLAKTVAILKMMKCNESEVYFKASDYLYQVNPTADAAVGVAYMYYKKGDYNVAVKYFDEALDMETDNGRKAEMAYLTAASLMQAKRLSQSRMYCQKAISYKENYGEPYILLAQLYASNPNWNDEPALNKCTYFLAIDKLQRAKAVDPSVAERANELIASFSRHTPQAKDLFMLGYKAGDRITIGGWIGETTTIR</sequence>
<name>A0A4V6NPQ3_9BACE</name>
<dbReference type="Gene3D" id="1.25.40.10">
    <property type="entry name" value="Tetratricopeptide repeat domain"/>
    <property type="match status" value="1"/>
</dbReference>
<feature type="chain" id="PRO_5020807558" evidence="2">
    <location>
        <begin position="22"/>
        <end position="440"/>
    </location>
</feature>
<dbReference type="SMART" id="SM00028">
    <property type="entry name" value="TPR"/>
    <property type="match status" value="3"/>
</dbReference>
<dbReference type="PROSITE" id="PS50005">
    <property type="entry name" value="TPR"/>
    <property type="match status" value="1"/>
</dbReference>
<comment type="caution">
    <text evidence="3">The sequence shown here is derived from an EMBL/GenBank/DDBJ whole genome shotgun (WGS) entry which is preliminary data.</text>
</comment>
<keyword evidence="1" id="KW-0802">TPR repeat</keyword>
<dbReference type="Proteomes" id="UP000295600">
    <property type="component" value="Unassembled WGS sequence"/>
</dbReference>
<dbReference type="InterPro" id="IPR019734">
    <property type="entry name" value="TPR_rpt"/>
</dbReference>
<evidence type="ECO:0000313" key="4">
    <source>
        <dbReference type="Proteomes" id="UP000295600"/>
    </source>
</evidence>
<evidence type="ECO:0000313" key="3">
    <source>
        <dbReference type="EMBL" id="TCO89496.1"/>
    </source>
</evidence>
<organism evidence="3 4">
    <name type="scientific">Prevotella heparinolytica</name>
    <dbReference type="NCBI Taxonomy" id="28113"/>
    <lineage>
        <taxon>Bacteria</taxon>
        <taxon>Pseudomonadati</taxon>
        <taxon>Bacteroidota</taxon>
        <taxon>Bacteroidia</taxon>
        <taxon>Bacteroidales</taxon>
        <taxon>Bacteroidaceae</taxon>
        <taxon>Bacteroides</taxon>
    </lineage>
</organism>
<accession>A0A4V6NPQ3</accession>
<dbReference type="RefSeq" id="WP_131927023.1">
    <property type="nucleotide sequence ID" value="NZ_SLXB01000020.1"/>
</dbReference>
<dbReference type="PROSITE" id="PS50293">
    <property type="entry name" value="TPR_REGION"/>
    <property type="match status" value="1"/>
</dbReference>
<keyword evidence="2" id="KW-0732">Signal</keyword>
<dbReference type="EMBL" id="SLXB01000020">
    <property type="protein sequence ID" value="TCO89496.1"/>
    <property type="molecule type" value="Genomic_DNA"/>
</dbReference>